<dbReference type="InterPro" id="IPR008920">
    <property type="entry name" value="TF_FadR/GntR_C"/>
</dbReference>
<keyword evidence="1" id="KW-0805">Transcription regulation</keyword>
<dbReference type="GO" id="GO:0003700">
    <property type="term" value="F:DNA-binding transcription factor activity"/>
    <property type="evidence" value="ECO:0007669"/>
    <property type="project" value="InterPro"/>
</dbReference>
<sequence>MQTLLQPAPRRETLGANVLFQIKDLLLSGRLMPGEQLSLRSTAEALGVSVMPVREAVYQLVADQALEVAPNRSVRVPTMTGKQFKEITEIRLQIEGYAVEQAALKATPALIRSLKRLNKTLAKEMDFADSDRASIVMINKEIHFSIYEAAEMPMLVKIIETLWLRIGPILNYDLRAGSERTQKKTAVGHHDRMIAALEQGKPLEARQALDSDIKGAFDYIYAKQFS</sequence>
<dbReference type="SUPFAM" id="SSF48008">
    <property type="entry name" value="GntR ligand-binding domain-like"/>
    <property type="match status" value="1"/>
</dbReference>
<comment type="caution">
    <text evidence="5">The sequence shown here is derived from an EMBL/GenBank/DDBJ whole genome shotgun (WGS) entry which is preliminary data.</text>
</comment>
<dbReference type="RefSeq" id="WP_102068553.1">
    <property type="nucleotide sequence ID" value="NZ_PDNV01000002.1"/>
</dbReference>
<dbReference type="PROSITE" id="PS50949">
    <property type="entry name" value="HTH_GNTR"/>
    <property type="match status" value="1"/>
</dbReference>
<dbReference type="InterPro" id="IPR036388">
    <property type="entry name" value="WH-like_DNA-bd_sf"/>
</dbReference>
<dbReference type="OrthoDB" id="7003764at2"/>
<dbReference type="PANTHER" id="PTHR43537:SF39">
    <property type="entry name" value="HTH-TYPE TRANSCRIPTIONAL REGULATOR MCBR"/>
    <property type="match status" value="1"/>
</dbReference>
<protein>
    <submittedName>
        <fullName evidence="5">GntR family transcriptional regulator</fullName>
    </submittedName>
</protein>
<evidence type="ECO:0000313" key="6">
    <source>
        <dbReference type="Proteomes" id="UP000234328"/>
    </source>
</evidence>
<dbReference type="Proteomes" id="UP000234328">
    <property type="component" value="Unassembled WGS sequence"/>
</dbReference>
<dbReference type="Pfam" id="PF00392">
    <property type="entry name" value="GntR"/>
    <property type="match status" value="1"/>
</dbReference>
<dbReference type="Pfam" id="PF07729">
    <property type="entry name" value="FCD"/>
    <property type="match status" value="1"/>
</dbReference>
<evidence type="ECO:0000256" key="3">
    <source>
        <dbReference type="ARBA" id="ARBA00023163"/>
    </source>
</evidence>
<reference evidence="5 6" key="1">
    <citation type="submission" date="2017-10" db="EMBL/GenBank/DDBJ databases">
        <title>Two draft genome sequences of Pusillimonas sp. strains isolated from a nitrate- and radionuclide-contaminated groundwater in Russia.</title>
        <authorList>
            <person name="Grouzdev D.S."/>
            <person name="Tourova T.P."/>
            <person name="Goeva M.A."/>
            <person name="Babich T.L."/>
            <person name="Sokolova D.S."/>
            <person name="Abdullin R."/>
            <person name="Poltaraus A.B."/>
            <person name="Toshchakov S.V."/>
            <person name="Nazina T.N."/>
        </authorList>
    </citation>
    <scope>NUCLEOTIDE SEQUENCE [LARGE SCALE GENOMIC DNA]</scope>
    <source>
        <strain evidence="5 6">JR1/69-2-13</strain>
    </source>
</reference>
<evidence type="ECO:0000256" key="1">
    <source>
        <dbReference type="ARBA" id="ARBA00023015"/>
    </source>
</evidence>
<dbReference type="InterPro" id="IPR000524">
    <property type="entry name" value="Tscrpt_reg_HTH_GntR"/>
</dbReference>
<dbReference type="PANTHER" id="PTHR43537">
    <property type="entry name" value="TRANSCRIPTIONAL REGULATOR, GNTR FAMILY"/>
    <property type="match status" value="1"/>
</dbReference>
<evidence type="ECO:0000256" key="2">
    <source>
        <dbReference type="ARBA" id="ARBA00023125"/>
    </source>
</evidence>
<keyword evidence="3" id="KW-0804">Transcription</keyword>
<dbReference type="SMART" id="SM00895">
    <property type="entry name" value="FCD"/>
    <property type="match status" value="1"/>
</dbReference>
<evidence type="ECO:0000313" key="5">
    <source>
        <dbReference type="EMBL" id="PLC55229.1"/>
    </source>
</evidence>
<gene>
    <name evidence="5" type="ORF">CR155_03190</name>
</gene>
<dbReference type="SMART" id="SM00345">
    <property type="entry name" value="HTH_GNTR"/>
    <property type="match status" value="1"/>
</dbReference>
<dbReference type="Gene3D" id="1.10.10.10">
    <property type="entry name" value="Winged helix-like DNA-binding domain superfamily/Winged helix DNA-binding domain"/>
    <property type="match status" value="1"/>
</dbReference>
<dbReference type="EMBL" id="PDNV01000002">
    <property type="protein sequence ID" value="PLC55229.1"/>
    <property type="molecule type" value="Genomic_DNA"/>
</dbReference>
<organism evidence="5 6">
    <name type="scientific">Pollutimonas nitritireducens</name>
    <dbReference type="NCBI Taxonomy" id="2045209"/>
    <lineage>
        <taxon>Bacteria</taxon>
        <taxon>Pseudomonadati</taxon>
        <taxon>Pseudomonadota</taxon>
        <taxon>Betaproteobacteria</taxon>
        <taxon>Burkholderiales</taxon>
        <taxon>Alcaligenaceae</taxon>
        <taxon>Pollutimonas</taxon>
    </lineage>
</organism>
<name>A0A2N4UJP5_9BURK</name>
<proteinExistence type="predicted"/>
<dbReference type="InterPro" id="IPR036390">
    <property type="entry name" value="WH_DNA-bd_sf"/>
</dbReference>
<dbReference type="GO" id="GO:0003677">
    <property type="term" value="F:DNA binding"/>
    <property type="evidence" value="ECO:0007669"/>
    <property type="project" value="UniProtKB-KW"/>
</dbReference>
<dbReference type="InterPro" id="IPR011711">
    <property type="entry name" value="GntR_C"/>
</dbReference>
<feature type="domain" description="HTH gntR-type" evidence="4">
    <location>
        <begin position="12"/>
        <end position="79"/>
    </location>
</feature>
<evidence type="ECO:0000259" key="4">
    <source>
        <dbReference type="PROSITE" id="PS50949"/>
    </source>
</evidence>
<keyword evidence="6" id="KW-1185">Reference proteome</keyword>
<dbReference type="Gene3D" id="1.20.120.530">
    <property type="entry name" value="GntR ligand-binding domain-like"/>
    <property type="match status" value="1"/>
</dbReference>
<accession>A0A2N4UJP5</accession>
<keyword evidence="2" id="KW-0238">DNA-binding</keyword>
<dbReference type="AlphaFoldDB" id="A0A2N4UJP5"/>
<dbReference type="SUPFAM" id="SSF46785">
    <property type="entry name" value="Winged helix' DNA-binding domain"/>
    <property type="match status" value="1"/>
</dbReference>